<evidence type="ECO:0000256" key="1">
    <source>
        <dbReference type="SAM" id="MobiDB-lite"/>
    </source>
</evidence>
<feature type="compositionally biased region" description="Polar residues" evidence="1">
    <location>
        <begin position="395"/>
        <end position="434"/>
    </location>
</feature>
<gene>
    <name evidence="3" type="ORF">BDN70DRAFT_128426</name>
</gene>
<evidence type="ECO:0000313" key="3">
    <source>
        <dbReference type="EMBL" id="KAF9477188.1"/>
    </source>
</evidence>
<feature type="transmembrane region" description="Helical" evidence="2">
    <location>
        <begin position="253"/>
        <end position="276"/>
    </location>
</feature>
<accession>A0A9P6CZ14</accession>
<feature type="transmembrane region" description="Helical" evidence="2">
    <location>
        <begin position="356"/>
        <end position="377"/>
    </location>
</feature>
<keyword evidence="4" id="KW-1185">Reference proteome</keyword>
<name>A0A9P6CZ14_9AGAR</name>
<reference evidence="3" key="1">
    <citation type="submission" date="2020-11" db="EMBL/GenBank/DDBJ databases">
        <authorList>
            <consortium name="DOE Joint Genome Institute"/>
            <person name="Ahrendt S."/>
            <person name="Riley R."/>
            <person name="Andreopoulos W."/>
            <person name="Labutti K."/>
            <person name="Pangilinan J."/>
            <person name="Ruiz-Duenas F.J."/>
            <person name="Barrasa J.M."/>
            <person name="Sanchez-Garcia M."/>
            <person name="Camarero S."/>
            <person name="Miyauchi S."/>
            <person name="Serrano A."/>
            <person name="Linde D."/>
            <person name="Babiker R."/>
            <person name="Drula E."/>
            <person name="Ayuso-Fernandez I."/>
            <person name="Pacheco R."/>
            <person name="Padilla G."/>
            <person name="Ferreira P."/>
            <person name="Barriuso J."/>
            <person name="Kellner H."/>
            <person name="Castanera R."/>
            <person name="Alfaro M."/>
            <person name="Ramirez L."/>
            <person name="Pisabarro A.G."/>
            <person name="Kuo A."/>
            <person name="Tritt A."/>
            <person name="Lipzen A."/>
            <person name="He G."/>
            <person name="Yan M."/>
            <person name="Ng V."/>
            <person name="Cullen D."/>
            <person name="Martin F."/>
            <person name="Rosso M.-N."/>
            <person name="Henrissat B."/>
            <person name="Hibbett D."/>
            <person name="Martinez A.T."/>
            <person name="Grigoriev I.V."/>
        </authorList>
    </citation>
    <scope>NUCLEOTIDE SEQUENCE</scope>
    <source>
        <strain evidence="3">CIRM-BRFM 674</strain>
    </source>
</reference>
<dbReference type="AlphaFoldDB" id="A0A9P6CZ14"/>
<proteinExistence type="predicted"/>
<feature type="transmembrane region" description="Helical" evidence="2">
    <location>
        <begin position="199"/>
        <end position="218"/>
    </location>
</feature>
<keyword evidence="2" id="KW-1133">Transmembrane helix</keyword>
<protein>
    <submittedName>
        <fullName evidence="3">Uncharacterized protein</fullName>
    </submittedName>
</protein>
<comment type="caution">
    <text evidence="3">The sequence shown here is derived from an EMBL/GenBank/DDBJ whole genome shotgun (WGS) entry which is preliminary data.</text>
</comment>
<dbReference type="EMBL" id="MU155269">
    <property type="protein sequence ID" value="KAF9477188.1"/>
    <property type="molecule type" value="Genomic_DNA"/>
</dbReference>
<feature type="transmembrane region" description="Helical" evidence="2">
    <location>
        <begin position="318"/>
        <end position="336"/>
    </location>
</feature>
<keyword evidence="2" id="KW-0812">Transmembrane</keyword>
<dbReference type="Proteomes" id="UP000807469">
    <property type="component" value="Unassembled WGS sequence"/>
</dbReference>
<evidence type="ECO:0000256" key="2">
    <source>
        <dbReference type="SAM" id="Phobius"/>
    </source>
</evidence>
<dbReference type="OrthoDB" id="5427664at2759"/>
<evidence type="ECO:0000313" key="4">
    <source>
        <dbReference type="Proteomes" id="UP000807469"/>
    </source>
</evidence>
<keyword evidence="2" id="KW-0472">Membrane</keyword>
<organism evidence="3 4">
    <name type="scientific">Pholiota conissans</name>
    <dbReference type="NCBI Taxonomy" id="109636"/>
    <lineage>
        <taxon>Eukaryota</taxon>
        <taxon>Fungi</taxon>
        <taxon>Dikarya</taxon>
        <taxon>Basidiomycota</taxon>
        <taxon>Agaricomycotina</taxon>
        <taxon>Agaricomycetes</taxon>
        <taxon>Agaricomycetidae</taxon>
        <taxon>Agaricales</taxon>
        <taxon>Agaricineae</taxon>
        <taxon>Strophariaceae</taxon>
        <taxon>Pholiota</taxon>
    </lineage>
</organism>
<feature type="region of interest" description="Disordered" evidence="1">
    <location>
        <begin position="395"/>
        <end position="463"/>
    </location>
</feature>
<sequence length="463" mass="50507">MAACKAFTYPISSNASLQAELRQTLLSTVGLNVTSALDDNDPLLANVFCSADAALQCLGICPNADLAGVGVRAAFWISSILQAVLVAVSPENSAEGSWSAALLSASVIVAAFSQKRQHQLSIYHATLVLNFATFSSLVSLAVAPMCTVWRESTEEDEDDTLRPAPEDEVTILGEEGEPVVDSALPLSNLPQRKSHRQRLILSLILVTQVTLQWTWVAMLFTDPLYAQKACTSSTVVLLFGNPFTVRDINHHHFFVWPLWLLFNLSMTLVWGALLVCNSSPAVHPVLSHAPSRRESTESLAAQDKDSKRPFFSIDAGRMLVLFGNIMAFFLASFFLVSSEVQVSQNCVLGGENTAWSFGQIAALLVSLAPTWPIVAALHKKTQRFQSRHGYGILGSHSSSECDTPSPSPYTPTNGTQTPSNNSQSPDNHSGSSQYIDVELLAVPETPDFRQRSRRTTRYFYDSP</sequence>